<name>E1LCU9_9FIRM</name>
<dbReference type="Proteomes" id="UP000005942">
    <property type="component" value="Unassembled WGS sequence"/>
</dbReference>
<dbReference type="EMBL" id="AEDS01000051">
    <property type="protein sequence ID" value="EFL57576.1"/>
    <property type="molecule type" value="Genomic_DNA"/>
</dbReference>
<evidence type="ECO:0008006" key="3">
    <source>
        <dbReference type="Google" id="ProtNLM"/>
    </source>
</evidence>
<gene>
    <name evidence="1" type="ORF">HMPREF9684_0723</name>
</gene>
<evidence type="ECO:0000313" key="2">
    <source>
        <dbReference type="Proteomes" id="UP000005942"/>
    </source>
</evidence>
<sequence length="43" mass="5025">MDTVGRYEGAIKEYIRNQLQEDIAQDTLNFKEYTDPFTGEPVK</sequence>
<dbReference type="AlphaFoldDB" id="E1LCU9"/>
<evidence type="ECO:0000313" key="1">
    <source>
        <dbReference type="EMBL" id="EFL57576.1"/>
    </source>
</evidence>
<protein>
    <recommendedName>
        <fullName evidence="3">Transposase IS200-like domain-containing protein</fullName>
    </recommendedName>
</protein>
<reference evidence="1 2" key="1">
    <citation type="submission" date="2010-08" db="EMBL/GenBank/DDBJ databases">
        <authorList>
            <person name="Durkin A.S."/>
            <person name="Madupu R."/>
            <person name="Torralba M."/>
            <person name="Gillis M."/>
            <person name="Methe B."/>
            <person name="Sutton G."/>
            <person name="Nelson K.E."/>
        </authorList>
    </citation>
    <scope>NUCLEOTIDE SEQUENCE [LARGE SCALE GENOMIC DNA]</scope>
    <source>
        <strain evidence="1 2">ACS-134-V-Col7a</strain>
    </source>
</reference>
<proteinExistence type="predicted"/>
<accession>E1LCU9</accession>
<comment type="caution">
    <text evidence="1">The sequence shown here is derived from an EMBL/GenBank/DDBJ whole genome shotgun (WGS) entry which is preliminary data.</text>
</comment>
<organism evidence="1 2">
    <name type="scientific">Veillonella atypica ACS-134-V-Col7a</name>
    <dbReference type="NCBI Taxonomy" id="866778"/>
    <lineage>
        <taxon>Bacteria</taxon>
        <taxon>Bacillati</taxon>
        <taxon>Bacillota</taxon>
        <taxon>Negativicutes</taxon>
        <taxon>Veillonellales</taxon>
        <taxon>Veillonellaceae</taxon>
        <taxon>Veillonella</taxon>
    </lineage>
</organism>